<protein>
    <submittedName>
        <fullName evidence="1">Uncharacterized protein</fullName>
    </submittedName>
</protein>
<reference evidence="1 2" key="1">
    <citation type="submission" date="2016-11" db="EMBL/GenBank/DDBJ databases">
        <authorList>
            <person name="Jaros S."/>
            <person name="Januszkiewicz K."/>
            <person name="Wedrychowicz H."/>
        </authorList>
    </citation>
    <scope>NUCLEOTIDE SEQUENCE [LARGE SCALE GENOMIC DNA]</scope>
    <source>
        <strain evidence="1 2">DSM 24574</strain>
    </source>
</reference>
<dbReference type="EMBL" id="FQWQ01000001">
    <property type="protein sequence ID" value="SHG40579.1"/>
    <property type="molecule type" value="Genomic_DNA"/>
</dbReference>
<dbReference type="RefSeq" id="WP_073129819.1">
    <property type="nucleotide sequence ID" value="NZ_FQWQ01000001.1"/>
</dbReference>
<keyword evidence="2" id="KW-1185">Reference proteome</keyword>
<dbReference type="OrthoDB" id="799693at2"/>
<accession>A0A1M5JK04</accession>
<evidence type="ECO:0000313" key="1">
    <source>
        <dbReference type="EMBL" id="SHG40579.1"/>
    </source>
</evidence>
<dbReference type="AlphaFoldDB" id="A0A1M5JK04"/>
<sequence length="241" mass="28478">MGEISIVSGIILVRDVRSFETAIENMDADENHPWIRPEMFNLGSTESPYFYEYPIASFAATYKNVEGGTALSEFVLKFEYLLETIDFDFVRIRLDTEFLRDFEFFWGRKSGEEREFFKREDLIECEKWFFGYGFRHMFGGLMSEAQPDVPYDFVYPVKFDDTIKDGFNEMVFELNQIPLAETIYVKDFFKRSVLGHDHAHLILTYLKLNKVIKFGFESGRGLYIERLKEIKELDTPYNKYG</sequence>
<gene>
    <name evidence="1" type="ORF">SAMN04488109_0094</name>
</gene>
<proteinExistence type="predicted"/>
<dbReference type="STRING" id="947013.SAMN04488109_0094"/>
<dbReference type="Proteomes" id="UP000184212">
    <property type="component" value="Unassembled WGS sequence"/>
</dbReference>
<organism evidence="1 2">
    <name type="scientific">Chryseolinea serpens</name>
    <dbReference type="NCBI Taxonomy" id="947013"/>
    <lineage>
        <taxon>Bacteria</taxon>
        <taxon>Pseudomonadati</taxon>
        <taxon>Bacteroidota</taxon>
        <taxon>Cytophagia</taxon>
        <taxon>Cytophagales</taxon>
        <taxon>Fulvivirgaceae</taxon>
        <taxon>Chryseolinea</taxon>
    </lineage>
</organism>
<evidence type="ECO:0000313" key="2">
    <source>
        <dbReference type="Proteomes" id="UP000184212"/>
    </source>
</evidence>
<name>A0A1M5JK04_9BACT</name>